<accession>A0A383TEB1</accession>
<dbReference type="AlphaFoldDB" id="A0A383TEB1"/>
<gene>
    <name evidence="7" type="ORF">TART1_0780</name>
</gene>
<evidence type="ECO:0000313" key="8">
    <source>
        <dbReference type="Proteomes" id="UP000262072"/>
    </source>
</evidence>
<keyword evidence="5 6" id="KW-0472">Membrane</keyword>
<organism evidence="7 8">
    <name type="scientific">Trichococcus shcherbakoviae</name>
    <dbReference type="NCBI Taxonomy" id="2094020"/>
    <lineage>
        <taxon>Bacteria</taxon>
        <taxon>Bacillati</taxon>
        <taxon>Bacillota</taxon>
        <taxon>Bacilli</taxon>
        <taxon>Lactobacillales</taxon>
        <taxon>Carnobacteriaceae</taxon>
        <taxon>Trichococcus</taxon>
    </lineage>
</organism>
<keyword evidence="2" id="KW-1003">Cell membrane</keyword>
<dbReference type="CDD" id="cd06579">
    <property type="entry name" value="TM_PBP1_transp_AraH_like"/>
    <property type="match status" value="1"/>
</dbReference>
<sequence>MNLGIQALKSNKEKGPAKKRLNKLGPLLALVVLVIFVTIMNPSFMSPTNLLNLLRQVSTNALIAFGMTFVIITGGIDLSVGSTLALSSALMAGMIASGLNPVLAMGMGLVLGAFLGACNGVMITKGKMAPFIATLATMTIYRGLTLVYTDGNPITGIGDSFIFKYMGRGYLFGIPFPVVVMLLFFGVLYVLLHKMTFGRKTFALGGNEKAAFIAGIKSDRIKIAIYSISGLMAAVAGIIITSRLNSAQPTAGNAYEMDAIASVVLGGTSLSGGRGRLVGTLIGALIIGTLNNGLNLLGVSSFYQQVVKGVVIIIAVLLDRKNKK</sequence>
<dbReference type="GO" id="GO:0005886">
    <property type="term" value="C:plasma membrane"/>
    <property type="evidence" value="ECO:0007669"/>
    <property type="project" value="UniProtKB-SubCell"/>
</dbReference>
<reference evidence="8" key="1">
    <citation type="submission" date="2018-05" db="EMBL/GenBank/DDBJ databases">
        <authorList>
            <person name="Strepis N."/>
        </authorList>
    </citation>
    <scope>NUCLEOTIDE SEQUENCE [LARGE SCALE GENOMIC DNA]</scope>
</reference>
<dbReference type="InterPro" id="IPR001851">
    <property type="entry name" value="ABC_transp_permease"/>
</dbReference>
<dbReference type="RefSeq" id="WP_086629883.1">
    <property type="nucleotide sequence ID" value="NZ_UNRR01000010.1"/>
</dbReference>
<evidence type="ECO:0000313" key="7">
    <source>
        <dbReference type="EMBL" id="SYZ78009.1"/>
    </source>
</evidence>
<proteinExistence type="predicted"/>
<keyword evidence="4 6" id="KW-1133">Transmembrane helix</keyword>
<evidence type="ECO:0000256" key="4">
    <source>
        <dbReference type="ARBA" id="ARBA00022989"/>
    </source>
</evidence>
<evidence type="ECO:0000256" key="6">
    <source>
        <dbReference type="SAM" id="Phobius"/>
    </source>
</evidence>
<feature type="transmembrane region" description="Helical" evidence="6">
    <location>
        <begin position="102"/>
        <end position="122"/>
    </location>
</feature>
<feature type="transmembrane region" description="Helical" evidence="6">
    <location>
        <begin position="53"/>
        <end position="71"/>
    </location>
</feature>
<dbReference type="PANTHER" id="PTHR32196">
    <property type="entry name" value="ABC TRANSPORTER PERMEASE PROTEIN YPHD-RELATED-RELATED"/>
    <property type="match status" value="1"/>
</dbReference>
<dbReference type="Proteomes" id="UP000262072">
    <property type="component" value="Unassembled WGS sequence"/>
</dbReference>
<feature type="transmembrane region" description="Helical" evidence="6">
    <location>
        <begin position="223"/>
        <end position="240"/>
    </location>
</feature>
<dbReference type="PANTHER" id="PTHR32196:SF72">
    <property type="entry name" value="RIBOSE IMPORT PERMEASE PROTEIN RBSC"/>
    <property type="match status" value="1"/>
</dbReference>
<dbReference type="Pfam" id="PF02653">
    <property type="entry name" value="BPD_transp_2"/>
    <property type="match status" value="1"/>
</dbReference>
<evidence type="ECO:0000256" key="3">
    <source>
        <dbReference type="ARBA" id="ARBA00022692"/>
    </source>
</evidence>
<evidence type="ECO:0000256" key="1">
    <source>
        <dbReference type="ARBA" id="ARBA00004651"/>
    </source>
</evidence>
<feature type="transmembrane region" description="Helical" evidence="6">
    <location>
        <begin position="169"/>
        <end position="192"/>
    </location>
</feature>
<feature type="transmembrane region" description="Helical" evidence="6">
    <location>
        <begin position="21"/>
        <end position="41"/>
    </location>
</feature>
<comment type="subcellular location">
    <subcellularLocation>
        <location evidence="1">Cell membrane</location>
        <topology evidence="1">Multi-pass membrane protein</topology>
    </subcellularLocation>
</comment>
<name>A0A383TEB1_9LACT</name>
<dbReference type="GO" id="GO:0022857">
    <property type="term" value="F:transmembrane transporter activity"/>
    <property type="evidence" value="ECO:0007669"/>
    <property type="project" value="InterPro"/>
</dbReference>
<dbReference type="EMBL" id="UNRR01000010">
    <property type="protein sequence ID" value="SYZ78009.1"/>
    <property type="molecule type" value="Genomic_DNA"/>
</dbReference>
<protein>
    <submittedName>
        <fullName evidence="7">Abc transporter permease</fullName>
    </submittedName>
</protein>
<keyword evidence="3 6" id="KW-0812">Transmembrane</keyword>
<dbReference type="OrthoDB" id="9813906at2"/>
<evidence type="ECO:0000256" key="5">
    <source>
        <dbReference type="ARBA" id="ARBA00023136"/>
    </source>
</evidence>
<evidence type="ECO:0000256" key="2">
    <source>
        <dbReference type="ARBA" id="ARBA00022475"/>
    </source>
</evidence>